<dbReference type="EMBL" id="PPCN01000002">
    <property type="protein sequence ID" value="POF32638.1"/>
    <property type="molecule type" value="Genomic_DNA"/>
</dbReference>
<evidence type="ECO:0000313" key="5">
    <source>
        <dbReference type="Proteomes" id="UP000236959"/>
    </source>
</evidence>
<dbReference type="Pfam" id="PF13559">
    <property type="entry name" value="DUF4129"/>
    <property type="match status" value="1"/>
</dbReference>
<keyword evidence="1" id="KW-1133">Transmembrane helix</keyword>
<keyword evidence="1" id="KW-0472">Membrane</keyword>
<organism evidence="4 5">
    <name type="scientific">Roseibium marinum</name>
    <dbReference type="NCBI Taxonomy" id="281252"/>
    <lineage>
        <taxon>Bacteria</taxon>
        <taxon>Pseudomonadati</taxon>
        <taxon>Pseudomonadota</taxon>
        <taxon>Alphaproteobacteria</taxon>
        <taxon>Hyphomicrobiales</taxon>
        <taxon>Stappiaceae</taxon>
        <taxon>Roseibium</taxon>
    </lineage>
</organism>
<sequence length="236" mass="26209">MRCFFVFFVLSIVFFPLTQSLAQDAVREPVEIGESGRDYLRSIRLRRIAADVAYYDPSAPAPELTTGLQPEPPRQPAADRPAGDINWPFLVVSGAVLAAILYLFLRLGGRMTVSLKRDARNPGSGRRKARPEAPAWAEKLGTLDEILRIDDRRRALVLLARKALAATVAANGILMQRSWTARDALRHIPDRQARLDALRSLVMASERVQFGGRNVSEDEFRQHVAGCRQLLGPGTP</sequence>
<name>A0A2S3UY35_9HYPH</name>
<keyword evidence="2" id="KW-0732">Signal</keyword>
<evidence type="ECO:0000256" key="1">
    <source>
        <dbReference type="SAM" id="Phobius"/>
    </source>
</evidence>
<evidence type="ECO:0000256" key="2">
    <source>
        <dbReference type="SAM" id="SignalP"/>
    </source>
</evidence>
<comment type="caution">
    <text evidence="4">The sequence shown here is derived from an EMBL/GenBank/DDBJ whole genome shotgun (WGS) entry which is preliminary data.</text>
</comment>
<dbReference type="InterPro" id="IPR025403">
    <property type="entry name" value="TgpA-like_C"/>
</dbReference>
<dbReference type="Proteomes" id="UP000236959">
    <property type="component" value="Unassembled WGS sequence"/>
</dbReference>
<dbReference type="RefSeq" id="WP_103221644.1">
    <property type="nucleotide sequence ID" value="NZ_PPCN01000002.1"/>
</dbReference>
<keyword evidence="5" id="KW-1185">Reference proteome</keyword>
<reference evidence="4 5" key="1">
    <citation type="submission" date="2018-01" db="EMBL/GenBank/DDBJ databases">
        <title>Genomic Encyclopedia of Archaeal and Bacterial Type Strains, Phase II (KMG-II): from individual species to whole genera.</title>
        <authorList>
            <person name="Goeker M."/>
        </authorList>
    </citation>
    <scope>NUCLEOTIDE SEQUENCE [LARGE SCALE GENOMIC DNA]</scope>
    <source>
        <strain evidence="4 5">DSM 17023</strain>
    </source>
</reference>
<accession>A0A2S3UY35</accession>
<keyword evidence="1" id="KW-0812">Transmembrane</keyword>
<protein>
    <submittedName>
        <fullName evidence="4">Uncharacterized protein DUF4129</fullName>
    </submittedName>
</protein>
<feature type="signal peptide" evidence="2">
    <location>
        <begin position="1"/>
        <end position="22"/>
    </location>
</feature>
<proteinExistence type="predicted"/>
<dbReference type="OrthoDB" id="7706243at2"/>
<feature type="transmembrane region" description="Helical" evidence="1">
    <location>
        <begin position="85"/>
        <end position="105"/>
    </location>
</feature>
<gene>
    <name evidence="4" type="ORF">CLV41_10241</name>
</gene>
<evidence type="ECO:0000259" key="3">
    <source>
        <dbReference type="Pfam" id="PF13559"/>
    </source>
</evidence>
<feature type="domain" description="Protein-glutamine gamma-glutamyltransferase-like C-terminal" evidence="3">
    <location>
        <begin position="163"/>
        <end position="224"/>
    </location>
</feature>
<dbReference type="AlphaFoldDB" id="A0A2S3UY35"/>
<evidence type="ECO:0000313" key="4">
    <source>
        <dbReference type="EMBL" id="POF32638.1"/>
    </source>
</evidence>
<feature type="chain" id="PRO_5015759556" evidence="2">
    <location>
        <begin position="23"/>
        <end position="236"/>
    </location>
</feature>